<dbReference type="Proteomes" id="UP001279642">
    <property type="component" value="Unassembled WGS sequence"/>
</dbReference>
<name>A0ABU5E5E4_9PROT</name>
<keyword evidence="2" id="KW-1185">Reference proteome</keyword>
<proteinExistence type="predicted"/>
<evidence type="ECO:0000313" key="2">
    <source>
        <dbReference type="Proteomes" id="UP001279642"/>
    </source>
</evidence>
<organism evidence="1 2">
    <name type="scientific">Dongia soli</name>
    <dbReference type="NCBI Taxonomy" id="600628"/>
    <lineage>
        <taxon>Bacteria</taxon>
        <taxon>Pseudomonadati</taxon>
        <taxon>Pseudomonadota</taxon>
        <taxon>Alphaproteobacteria</taxon>
        <taxon>Rhodospirillales</taxon>
        <taxon>Dongiaceae</taxon>
        <taxon>Dongia</taxon>
    </lineage>
</organism>
<reference evidence="1 2" key="1">
    <citation type="journal article" date="2016" name="Antonie Van Leeuwenhoek">
        <title>Dongia soli sp. nov., isolated from soil from Dokdo, Korea.</title>
        <authorList>
            <person name="Kim D.U."/>
            <person name="Lee H."/>
            <person name="Kim H."/>
            <person name="Kim S.G."/>
            <person name="Ka J.O."/>
        </authorList>
    </citation>
    <scope>NUCLEOTIDE SEQUENCE [LARGE SCALE GENOMIC DNA]</scope>
    <source>
        <strain evidence="1 2">D78</strain>
    </source>
</reference>
<gene>
    <name evidence="1" type="ORF">SMD27_01470</name>
</gene>
<dbReference type="EMBL" id="JAXCLW010000001">
    <property type="protein sequence ID" value="MDY0881502.1"/>
    <property type="molecule type" value="Genomic_DNA"/>
</dbReference>
<comment type="caution">
    <text evidence="1">The sequence shown here is derived from an EMBL/GenBank/DDBJ whole genome shotgun (WGS) entry which is preliminary data.</text>
</comment>
<sequence>MSTQPKPTIATIDADIRARFGKTMGKFGSFFLNWIKFEDNSDKLYHALGTKGENYLQFKLSENDVLEALVVLEVAKSYWEQKQQGKRVFTFLNHEDSEQNGIWHYLADTLRGNEGRETMKIAHTLLALDVDFSRANKQGISPLGKILVPTPKWQSINALIQTKHLSIEHIDRAIAERAKEDKIRAHFMSMIFAGDLADNRGLLSQHVLKQAVMPQATKSQRETTCRLFFEYKNVQDGSTAFLKLISITNDGMFEDLLNLLQQNVDETVTAMAAPDVVTKKAYRQVLLCRRLLRRDKSLQGVLLKALYAKKYGHMRKMVSLLLHDDMHIKKSVRGELVRQDIPVDQTSPAPTNPLLSLLLQRDRENNTIFHAAMLENDLRALGICLFGLPSNDVYAILTRVPNGYGLTLVDLMNADKVKANLMAAMKAGLLDQEQAKEFLQKAMAIDKEMRESIENKLQEISELAETSRNGRPPEPNFDIRKLAETANPMKKAAVVAS</sequence>
<accession>A0ABU5E5E4</accession>
<protein>
    <recommendedName>
        <fullName evidence="3">Ankyrin repeat protein</fullName>
    </recommendedName>
</protein>
<dbReference type="RefSeq" id="WP_320506563.1">
    <property type="nucleotide sequence ID" value="NZ_JAXCLW010000001.1"/>
</dbReference>
<evidence type="ECO:0008006" key="3">
    <source>
        <dbReference type="Google" id="ProtNLM"/>
    </source>
</evidence>
<evidence type="ECO:0000313" key="1">
    <source>
        <dbReference type="EMBL" id="MDY0881502.1"/>
    </source>
</evidence>